<accession>A0A1I7NIP5</accession>
<keyword evidence="2" id="KW-1185">Reference proteome</keyword>
<evidence type="ECO:0000313" key="2">
    <source>
        <dbReference type="Proteomes" id="UP000199423"/>
    </source>
</evidence>
<sequence length="71" mass="7974">MKVGEFAQRARAHRLRLKNSLTAGLEVSRVDRRVIDHEGANRTSAVKFHSQTKCRTETLIPYPKAAASQRG</sequence>
<name>A0A1I7NIP5_9HYPH</name>
<dbReference type="EMBL" id="FPCH01000002">
    <property type="protein sequence ID" value="SFV34513.1"/>
    <property type="molecule type" value="Genomic_DNA"/>
</dbReference>
<gene>
    <name evidence="1" type="ORF">SAMN04488557_2348</name>
</gene>
<reference evidence="2" key="1">
    <citation type="submission" date="2016-10" db="EMBL/GenBank/DDBJ databases">
        <authorList>
            <person name="Varghese N."/>
            <person name="Submissions S."/>
        </authorList>
    </citation>
    <scope>NUCLEOTIDE SEQUENCE [LARGE SCALE GENOMIC DNA]</scope>
    <source>
        <strain evidence="2">DSM 1565</strain>
    </source>
</reference>
<dbReference type="Proteomes" id="UP000199423">
    <property type="component" value="Unassembled WGS sequence"/>
</dbReference>
<evidence type="ECO:0000313" key="1">
    <source>
        <dbReference type="EMBL" id="SFV34513.1"/>
    </source>
</evidence>
<protein>
    <submittedName>
        <fullName evidence="1">Uncharacterized protein</fullName>
    </submittedName>
</protein>
<organism evidence="1 2">
    <name type="scientific">Hyphomicrobium facile</name>
    <dbReference type="NCBI Taxonomy" id="51670"/>
    <lineage>
        <taxon>Bacteria</taxon>
        <taxon>Pseudomonadati</taxon>
        <taxon>Pseudomonadota</taxon>
        <taxon>Alphaproteobacteria</taxon>
        <taxon>Hyphomicrobiales</taxon>
        <taxon>Hyphomicrobiaceae</taxon>
        <taxon>Hyphomicrobium</taxon>
    </lineage>
</organism>
<dbReference type="AlphaFoldDB" id="A0A1I7NIP5"/>
<proteinExistence type="predicted"/>